<dbReference type="EMBL" id="CP036426">
    <property type="protein sequence ID" value="QDV32586.1"/>
    <property type="molecule type" value="Genomic_DNA"/>
</dbReference>
<protein>
    <submittedName>
        <fullName evidence="3">FHA domain protein</fullName>
    </submittedName>
</protein>
<evidence type="ECO:0000313" key="4">
    <source>
        <dbReference type="Proteomes" id="UP000317835"/>
    </source>
</evidence>
<feature type="domain" description="FHA" evidence="2">
    <location>
        <begin position="216"/>
        <end position="267"/>
    </location>
</feature>
<accession>A0A518GVH3</accession>
<reference evidence="3 4" key="1">
    <citation type="submission" date="2019-02" db="EMBL/GenBank/DDBJ databases">
        <title>Deep-cultivation of Planctomycetes and their phenomic and genomic characterization uncovers novel biology.</title>
        <authorList>
            <person name="Wiegand S."/>
            <person name="Jogler M."/>
            <person name="Boedeker C."/>
            <person name="Pinto D."/>
            <person name="Vollmers J."/>
            <person name="Rivas-Marin E."/>
            <person name="Kohn T."/>
            <person name="Peeters S.H."/>
            <person name="Heuer A."/>
            <person name="Rast P."/>
            <person name="Oberbeckmann S."/>
            <person name="Bunk B."/>
            <person name="Jeske O."/>
            <person name="Meyerdierks A."/>
            <person name="Storesund J.E."/>
            <person name="Kallscheuer N."/>
            <person name="Luecker S."/>
            <person name="Lage O.M."/>
            <person name="Pohl T."/>
            <person name="Merkel B.J."/>
            <person name="Hornburger P."/>
            <person name="Mueller R.-W."/>
            <person name="Bruemmer F."/>
            <person name="Labrenz M."/>
            <person name="Spormann A.M."/>
            <person name="Op den Camp H."/>
            <person name="Overmann J."/>
            <person name="Amann R."/>
            <person name="Jetten M.S.M."/>
            <person name="Mascher T."/>
            <person name="Medema M.H."/>
            <person name="Devos D.P."/>
            <person name="Kaster A.-K."/>
            <person name="Ovreas L."/>
            <person name="Rohde M."/>
            <person name="Galperin M.Y."/>
            <person name="Jogler C."/>
        </authorList>
    </citation>
    <scope>NUCLEOTIDE SEQUENCE [LARGE SCALE GENOMIC DNA]</scope>
    <source>
        <strain evidence="3 4">ElP</strain>
    </source>
</reference>
<organism evidence="3 4">
    <name type="scientific">Tautonia plasticadhaerens</name>
    <dbReference type="NCBI Taxonomy" id="2527974"/>
    <lineage>
        <taxon>Bacteria</taxon>
        <taxon>Pseudomonadati</taxon>
        <taxon>Planctomycetota</taxon>
        <taxon>Planctomycetia</taxon>
        <taxon>Isosphaerales</taxon>
        <taxon>Isosphaeraceae</taxon>
        <taxon>Tautonia</taxon>
    </lineage>
</organism>
<dbReference type="PROSITE" id="PS50006">
    <property type="entry name" value="FHA_DOMAIN"/>
    <property type="match status" value="2"/>
</dbReference>
<dbReference type="AlphaFoldDB" id="A0A518GVH3"/>
<keyword evidence="4" id="KW-1185">Reference proteome</keyword>
<dbReference type="RefSeq" id="WP_145266790.1">
    <property type="nucleotide sequence ID" value="NZ_CP036426.1"/>
</dbReference>
<gene>
    <name evidence="3" type="ORF">ElP_04200</name>
</gene>
<dbReference type="InterPro" id="IPR050923">
    <property type="entry name" value="Cell_Proc_Reg/RNA_Proc"/>
</dbReference>
<feature type="region of interest" description="Disordered" evidence="1">
    <location>
        <begin position="1"/>
        <end position="63"/>
    </location>
</feature>
<evidence type="ECO:0000259" key="2">
    <source>
        <dbReference type="PROSITE" id="PS50006"/>
    </source>
</evidence>
<feature type="domain" description="FHA" evidence="2">
    <location>
        <begin position="91"/>
        <end position="139"/>
    </location>
</feature>
<dbReference type="KEGG" id="tpla:ElP_04200"/>
<evidence type="ECO:0000313" key="3">
    <source>
        <dbReference type="EMBL" id="QDV32586.1"/>
    </source>
</evidence>
<dbReference type="Proteomes" id="UP000317835">
    <property type="component" value="Chromosome"/>
</dbReference>
<dbReference type="Pfam" id="PF00498">
    <property type="entry name" value="FHA"/>
    <property type="match status" value="2"/>
</dbReference>
<proteinExistence type="predicted"/>
<sequence length="287" mass="31503">MNHGDPLGNRPRQGRAATTLESVEEIRARILGGRPPATRREGPPDPPRIPEPPGDDTRPFRPSIRPPIALLRVLDDGDQEGQDLRIRSSPFVIGRSEGDLLIPHDPGISGRHVELSRAFEDGAHRWLLRDLQSTNGTFVRVSHSQLRDDQELLIGGIRLRFSTAVPGASTASTAADRPGATRKWDAPGRPPASVAAMVVLTPGGDGPRLPISGDEAWIGRDPSACSVVLDDPMVSPRHARVARDARGRWTIHNERSLNGLWLRIREIDLIRGGQFQCGEQRFLVRIP</sequence>
<dbReference type="Gene3D" id="2.60.200.20">
    <property type="match status" value="2"/>
</dbReference>
<dbReference type="SMART" id="SM00240">
    <property type="entry name" value="FHA"/>
    <property type="match status" value="2"/>
</dbReference>
<dbReference type="InterPro" id="IPR000253">
    <property type="entry name" value="FHA_dom"/>
</dbReference>
<dbReference type="CDD" id="cd00060">
    <property type="entry name" value="FHA"/>
    <property type="match status" value="2"/>
</dbReference>
<dbReference type="SUPFAM" id="SSF49879">
    <property type="entry name" value="SMAD/FHA domain"/>
    <property type="match status" value="2"/>
</dbReference>
<dbReference type="OrthoDB" id="273653at2"/>
<evidence type="ECO:0000256" key="1">
    <source>
        <dbReference type="SAM" id="MobiDB-lite"/>
    </source>
</evidence>
<dbReference type="InterPro" id="IPR008984">
    <property type="entry name" value="SMAD_FHA_dom_sf"/>
</dbReference>
<name>A0A518GVH3_9BACT</name>
<dbReference type="PANTHER" id="PTHR23308">
    <property type="entry name" value="NUCLEAR INHIBITOR OF PROTEIN PHOSPHATASE-1"/>
    <property type="match status" value="1"/>
</dbReference>